<dbReference type="EMBL" id="PQXK01000129">
    <property type="protein sequence ID" value="TGO36292.1"/>
    <property type="molecule type" value="Genomic_DNA"/>
</dbReference>
<organism evidence="1 2">
    <name type="scientific">Botrytis hyacinthi</name>
    <dbReference type="NCBI Taxonomy" id="278943"/>
    <lineage>
        <taxon>Eukaryota</taxon>
        <taxon>Fungi</taxon>
        <taxon>Dikarya</taxon>
        <taxon>Ascomycota</taxon>
        <taxon>Pezizomycotina</taxon>
        <taxon>Leotiomycetes</taxon>
        <taxon>Helotiales</taxon>
        <taxon>Sclerotiniaceae</taxon>
        <taxon>Botrytis</taxon>
    </lineage>
</organism>
<gene>
    <name evidence="1" type="ORF">BHYA_0129g00130</name>
</gene>
<evidence type="ECO:0000313" key="2">
    <source>
        <dbReference type="Proteomes" id="UP000297814"/>
    </source>
</evidence>
<keyword evidence="2" id="KW-1185">Reference proteome</keyword>
<protein>
    <submittedName>
        <fullName evidence="1">Uncharacterized protein</fullName>
    </submittedName>
</protein>
<dbReference type="AlphaFoldDB" id="A0A4Z1GLB0"/>
<accession>A0A4Z1GLB0</accession>
<evidence type="ECO:0000313" key="1">
    <source>
        <dbReference type="EMBL" id="TGO36292.1"/>
    </source>
</evidence>
<sequence>MYGARTSAPQAVMYLANESSVNGGNGVPPYLAGQNAQVFRSIDHVYHPNQLGGLRSISDSLIDPMLQSQAQFPVSSGMGAQTREHALDNYECDEKFDNFGTQKRRES</sequence>
<reference evidence="1 2" key="1">
    <citation type="submission" date="2017-12" db="EMBL/GenBank/DDBJ databases">
        <title>Comparative genomics of Botrytis spp.</title>
        <authorList>
            <person name="Valero-Jimenez C.A."/>
            <person name="Tapia P."/>
            <person name="Veloso J."/>
            <person name="Silva-Moreno E."/>
            <person name="Staats M."/>
            <person name="Valdes J.H."/>
            <person name="Van Kan J.A.L."/>
        </authorList>
    </citation>
    <scope>NUCLEOTIDE SEQUENCE [LARGE SCALE GENOMIC DNA]</scope>
    <source>
        <strain evidence="1 2">Bh0001</strain>
    </source>
</reference>
<proteinExistence type="predicted"/>
<name>A0A4Z1GLB0_9HELO</name>
<comment type="caution">
    <text evidence="1">The sequence shown here is derived from an EMBL/GenBank/DDBJ whole genome shotgun (WGS) entry which is preliminary data.</text>
</comment>
<dbReference type="Proteomes" id="UP000297814">
    <property type="component" value="Unassembled WGS sequence"/>
</dbReference>